<gene>
    <name evidence="14" type="ORF">SPARVUS_LOCUS1303622</name>
</gene>
<evidence type="ECO:0000256" key="1">
    <source>
        <dbReference type="ARBA" id="ARBA00002722"/>
    </source>
</evidence>
<comment type="caution">
    <text evidence="14">The sequence shown here is derived from an EMBL/GenBank/DDBJ whole genome shotgun (WGS) entry which is preliminary data.</text>
</comment>
<comment type="function">
    <text evidence="1">Enterostatin has a biological activity as a satiety signal.</text>
</comment>
<evidence type="ECO:0000256" key="11">
    <source>
        <dbReference type="SAM" id="SignalP"/>
    </source>
</evidence>
<proteinExistence type="predicted"/>
<dbReference type="InterPro" id="IPR001981">
    <property type="entry name" value="Colipase"/>
</dbReference>
<organism evidence="14 15">
    <name type="scientific">Staurois parvus</name>
    <dbReference type="NCBI Taxonomy" id="386267"/>
    <lineage>
        <taxon>Eukaryota</taxon>
        <taxon>Metazoa</taxon>
        <taxon>Chordata</taxon>
        <taxon>Craniata</taxon>
        <taxon>Vertebrata</taxon>
        <taxon>Euteleostomi</taxon>
        <taxon>Amphibia</taxon>
        <taxon>Batrachia</taxon>
        <taxon>Anura</taxon>
        <taxon>Neobatrachia</taxon>
        <taxon>Ranoidea</taxon>
        <taxon>Ranidae</taxon>
        <taxon>Staurois</taxon>
    </lineage>
</organism>
<name>A0ABN9API7_9NEOB</name>
<evidence type="ECO:0000256" key="4">
    <source>
        <dbReference type="ARBA" id="ARBA00011263"/>
    </source>
</evidence>
<keyword evidence="7" id="KW-0222">Digestion</keyword>
<evidence type="ECO:0000256" key="3">
    <source>
        <dbReference type="ARBA" id="ARBA00004613"/>
    </source>
</evidence>
<feature type="chain" id="PRO_5045280480" description="Colipase" evidence="11">
    <location>
        <begin position="17"/>
        <end position="104"/>
    </location>
</feature>
<accession>A0ABN9API7</accession>
<keyword evidence="8" id="KW-0442">Lipid degradation</keyword>
<reference evidence="14" key="1">
    <citation type="submission" date="2023-05" db="EMBL/GenBank/DDBJ databases">
        <authorList>
            <person name="Stuckert A."/>
        </authorList>
    </citation>
    <scope>NUCLEOTIDE SEQUENCE</scope>
</reference>
<evidence type="ECO:0000256" key="9">
    <source>
        <dbReference type="ARBA" id="ARBA00023098"/>
    </source>
</evidence>
<evidence type="ECO:0000256" key="5">
    <source>
        <dbReference type="ARBA" id="ARBA00022525"/>
    </source>
</evidence>
<sequence length="104" mass="11421">MLLFFTLLLAVGIAQSGLIINLDNGELCLQSLQCKSKCCHRENGLTLARCAPLAAETQKCSPWHLYGVYYHCNCEMGLSCDVKHTIVGVITNSDFGYCKDSNDS</sequence>
<keyword evidence="10" id="KW-1015">Disulfide bond</keyword>
<feature type="domain" description="Colipase N-terminal" evidence="12">
    <location>
        <begin position="17"/>
        <end position="54"/>
    </location>
</feature>
<dbReference type="Proteomes" id="UP001162483">
    <property type="component" value="Unassembled WGS sequence"/>
</dbReference>
<keyword evidence="5" id="KW-0964">Secreted</keyword>
<evidence type="ECO:0000256" key="10">
    <source>
        <dbReference type="ARBA" id="ARBA00023157"/>
    </source>
</evidence>
<keyword evidence="15" id="KW-1185">Reference proteome</keyword>
<dbReference type="Gene3D" id="2.10.80.10">
    <property type="entry name" value="Lipase, subunit A"/>
    <property type="match status" value="1"/>
</dbReference>
<protein>
    <recommendedName>
        <fullName evidence="16">Colipase</fullName>
    </recommendedName>
</protein>
<dbReference type="PROSITE" id="PS51342">
    <property type="entry name" value="COLIPASE_2"/>
    <property type="match status" value="1"/>
</dbReference>
<evidence type="ECO:0008006" key="16">
    <source>
        <dbReference type="Google" id="ProtNLM"/>
    </source>
</evidence>
<evidence type="ECO:0000313" key="14">
    <source>
        <dbReference type="EMBL" id="CAI9537888.1"/>
    </source>
</evidence>
<dbReference type="PANTHER" id="PTHR10041:SF9">
    <property type="entry name" value="COLIPASE"/>
    <property type="match status" value="1"/>
</dbReference>
<evidence type="ECO:0000256" key="7">
    <source>
        <dbReference type="ARBA" id="ARBA00022757"/>
    </source>
</evidence>
<evidence type="ECO:0000259" key="13">
    <source>
        <dbReference type="Pfam" id="PF02740"/>
    </source>
</evidence>
<dbReference type="SUPFAM" id="SSF57190">
    <property type="entry name" value="Colipase-like"/>
    <property type="match status" value="2"/>
</dbReference>
<dbReference type="CDD" id="cd23011">
    <property type="entry name" value="CLPS"/>
    <property type="match status" value="1"/>
</dbReference>
<dbReference type="InterPro" id="IPR017913">
    <property type="entry name" value="Colipase_N"/>
</dbReference>
<keyword evidence="9" id="KW-0443">Lipid metabolism</keyword>
<feature type="domain" description="Colipase C-terminal" evidence="13">
    <location>
        <begin position="57"/>
        <end position="100"/>
    </location>
</feature>
<dbReference type="InterPro" id="IPR017914">
    <property type="entry name" value="Colipase_C"/>
</dbReference>
<dbReference type="PANTHER" id="PTHR10041">
    <property type="entry name" value="COLIPASE"/>
    <property type="match status" value="1"/>
</dbReference>
<keyword evidence="6 11" id="KW-0732">Signal</keyword>
<dbReference type="InterPro" id="IPR017915">
    <property type="entry name" value="Colipase_CS"/>
</dbReference>
<evidence type="ECO:0000256" key="8">
    <source>
        <dbReference type="ARBA" id="ARBA00022963"/>
    </source>
</evidence>
<dbReference type="SMART" id="SM00023">
    <property type="entry name" value="COLIPASE"/>
    <property type="match status" value="1"/>
</dbReference>
<dbReference type="EMBL" id="CATNWA010000722">
    <property type="protein sequence ID" value="CAI9537888.1"/>
    <property type="molecule type" value="Genomic_DNA"/>
</dbReference>
<feature type="signal peptide" evidence="11">
    <location>
        <begin position="1"/>
        <end position="16"/>
    </location>
</feature>
<evidence type="ECO:0000256" key="6">
    <source>
        <dbReference type="ARBA" id="ARBA00022729"/>
    </source>
</evidence>
<comment type="subcellular location">
    <subcellularLocation>
        <location evidence="3">Secreted</location>
    </subcellularLocation>
</comment>
<evidence type="ECO:0000313" key="15">
    <source>
        <dbReference type="Proteomes" id="UP001162483"/>
    </source>
</evidence>
<dbReference type="PRINTS" id="PR00128">
    <property type="entry name" value="COLIPASE"/>
</dbReference>
<comment type="function">
    <text evidence="2">Colipase is a cofactor of pancreatic lipase. It allows the lipase to anchor itself to the lipid-water interface. Without colipase the enzyme is washed off by bile salts, which have an inhibitory effect on the lipase.</text>
</comment>
<dbReference type="PROSITE" id="PS00121">
    <property type="entry name" value="COLIPASE_1"/>
    <property type="match status" value="1"/>
</dbReference>
<evidence type="ECO:0000259" key="12">
    <source>
        <dbReference type="Pfam" id="PF01114"/>
    </source>
</evidence>
<dbReference type="Pfam" id="PF01114">
    <property type="entry name" value="Colipase"/>
    <property type="match status" value="1"/>
</dbReference>
<evidence type="ECO:0000256" key="2">
    <source>
        <dbReference type="ARBA" id="ARBA00003508"/>
    </source>
</evidence>
<dbReference type="InterPro" id="IPR047576">
    <property type="entry name" value="CLPS_chr"/>
</dbReference>
<comment type="subunit">
    <text evidence="4">Forms a 1:1 stoichiometric complex with pancreatic lipase.</text>
</comment>
<dbReference type="Pfam" id="PF02740">
    <property type="entry name" value="Colipase_C"/>
    <property type="match status" value="1"/>
</dbReference>